<organism evidence="1 2">
    <name type="scientific">Limnospira platensis NIES-46</name>
    <dbReference type="NCBI Taxonomy" id="1236695"/>
    <lineage>
        <taxon>Bacteria</taxon>
        <taxon>Bacillati</taxon>
        <taxon>Cyanobacteriota</taxon>
        <taxon>Cyanophyceae</taxon>
        <taxon>Oscillatoriophycideae</taxon>
        <taxon>Oscillatoriales</taxon>
        <taxon>Sirenicapillariaceae</taxon>
        <taxon>Limnospira</taxon>
    </lineage>
</organism>
<gene>
    <name evidence="1" type="ORF">NIES46_36650</name>
</gene>
<name>A0A5M3TDK8_LIMPL</name>
<evidence type="ECO:0000313" key="2">
    <source>
        <dbReference type="Proteomes" id="UP000326169"/>
    </source>
</evidence>
<evidence type="ECO:0008006" key="3">
    <source>
        <dbReference type="Google" id="ProtNLM"/>
    </source>
</evidence>
<accession>A0A5M3TDK8</accession>
<dbReference type="EMBL" id="BIMW01000143">
    <property type="protein sequence ID" value="GCE95599.1"/>
    <property type="molecule type" value="Genomic_DNA"/>
</dbReference>
<reference evidence="1 2" key="1">
    <citation type="journal article" date="2019" name="J Genomics">
        <title>The Draft Genome of a Hydrogen-producing Cyanobacterium, Arthrospira platensis NIES-46.</title>
        <authorList>
            <person name="Suzuki S."/>
            <person name="Yamaguchi H."/>
            <person name="Kawachi M."/>
        </authorList>
    </citation>
    <scope>NUCLEOTIDE SEQUENCE [LARGE SCALE GENOMIC DNA]</scope>
    <source>
        <strain evidence="1 2">NIES-46</strain>
    </source>
</reference>
<dbReference type="RefSeq" id="WP_157888666.1">
    <property type="nucleotide sequence ID" value="NZ_BIMW01000143.1"/>
</dbReference>
<proteinExistence type="predicted"/>
<keyword evidence="2" id="KW-1185">Reference proteome</keyword>
<sequence>MTVKETWARDEKPVLQPDLTWARSHLPEFGILSYNLRLETIAGTCNLLP</sequence>
<evidence type="ECO:0000313" key="1">
    <source>
        <dbReference type="EMBL" id="GCE95599.1"/>
    </source>
</evidence>
<dbReference type="GeneID" id="301685838"/>
<dbReference type="Proteomes" id="UP000326169">
    <property type="component" value="Unassembled WGS sequence"/>
</dbReference>
<comment type="caution">
    <text evidence="1">The sequence shown here is derived from an EMBL/GenBank/DDBJ whole genome shotgun (WGS) entry which is preliminary data.</text>
</comment>
<protein>
    <recommendedName>
        <fullName evidence="3">Transposase</fullName>
    </recommendedName>
</protein>